<comment type="caution">
    <text evidence="1">The sequence shown here is derived from an EMBL/GenBank/DDBJ whole genome shotgun (WGS) entry which is preliminary data.</text>
</comment>
<reference evidence="1" key="1">
    <citation type="submission" date="2022-09" db="EMBL/GenBank/DDBJ databases">
        <title>A Global Phylogenomic Analysis of the Shiitake Genus Lentinula.</title>
        <authorList>
            <consortium name="DOE Joint Genome Institute"/>
            <person name="Sierra-Patev S."/>
            <person name="Min B."/>
            <person name="Naranjo-Ortiz M."/>
            <person name="Looney B."/>
            <person name="Konkel Z."/>
            <person name="Slot J.C."/>
            <person name="Sakamoto Y."/>
            <person name="Steenwyk J.L."/>
            <person name="Rokas A."/>
            <person name="Carro J."/>
            <person name="Camarero S."/>
            <person name="Ferreira P."/>
            <person name="Molpeceres G."/>
            <person name="Ruiz-Duenas F.J."/>
            <person name="Serrano A."/>
            <person name="Henrissat B."/>
            <person name="Drula E."/>
            <person name="Hughes K.W."/>
            <person name="Mata J.L."/>
            <person name="Ishikawa N.K."/>
            <person name="Vargas-Isla R."/>
            <person name="Ushijima S."/>
            <person name="Smith C.A."/>
            <person name="Ahrendt S."/>
            <person name="Andreopoulos W."/>
            <person name="He G."/>
            <person name="Labutti K."/>
            <person name="Lipzen A."/>
            <person name="Ng V."/>
            <person name="Riley R."/>
            <person name="Sandor L."/>
            <person name="Barry K."/>
            <person name="Martinez A.T."/>
            <person name="Xiao Y."/>
            <person name="Gibbons J.G."/>
            <person name="Terashima K."/>
            <person name="Grigoriev I.V."/>
            <person name="Hibbett D.S."/>
        </authorList>
    </citation>
    <scope>NUCLEOTIDE SEQUENCE</scope>
    <source>
        <strain evidence="1">TMI1499</strain>
    </source>
</reference>
<gene>
    <name evidence="1" type="ORF">F5876DRAFT_62390</name>
</gene>
<organism evidence="1 2">
    <name type="scientific">Lentinula aff. lateritia</name>
    <dbReference type="NCBI Taxonomy" id="2804960"/>
    <lineage>
        <taxon>Eukaryota</taxon>
        <taxon>Fungi</taxon>
        <taxon>Dikarya</taxon>
        <taxon>Basidiomycota</taxon>
        <taxon>Agaricomycotina</taxon>
        <taxon>Agaricomycetes</taxon>
        <taxon>Agaricomycetidae</taxon>
        <taxon>Agaricales</taxon>
        <taxon>Marasmiineae</taxon>
        <taxon>Omphalotaceae</taxon>
        <taxon>Lentinula</taxon>
    </lineage>
</organism>
<keyword evidence="2" id="KW-1185">Reference proteome</keyword>
<proteinExistence type="predicted"/>
<dbReference type="EMBL" id="MU794970">
    <property type="protein sequence ID" value="KAJ3814334.1"/>
    <property type="molecule type" value="Genomic_DNA"/>
</dbReference>
<accession>A0ACC1UCE7</accession>
<protein>
    <submittedName>
        <fullName evidence="1">Uncharacterized protein</fullName>
    </submittedName>
</protein>
<dbReference type="Proteomes" id="UP001163835">
    <property type="component" value="Unassembled WGS sequence"/>
</dbReference>
<name>A0ACC1UCE7_9AGAR</name>
<sequence>MPPNTVTAVWADSSTSKSFEFKSEKMLEFLARAHLNKLVSPLPAGQCETLPSGSLENVETAAVLFHPFGTTLMDELLKKYTAVTEVRFAKVEGDLEKGKYEKERLLARITGMEGREKSLLTKITGMEGREKSLLAKITGMEGREKSLLAKITGMEGREKSLLAKITGMEGREKSLLAKITSVEGREVYLQKEIQTLKEEQRQVRVRTSSLEDEITRLSGDFDDWITIGDPPPVAVLDAIRQRNLIDNVQSHFAILAQLPYTHRKLASMAFRKAIGNSSMEDRLEAAKALLHGHRIHLPSDNALLLLVDESKRRLGNNVAHQRYSRAWYLEIVTKEQGNAELIDILFPNP</sequence>
<evidence type="ECO:0000313" key="1">
    <source>
        <dbReference type="EMBL" id="KAJ3814334.1"/>
    </source>
</evidence>
<evidence type="ECO:0000313" key="2">
    <source>
        <dbReference type="Proteomes" id="UP001163835"/>
    </source>
</evidence>